<organism evidence="4 5">
    <name type="scientific">Flavobacterium frigoris (strain PS1)</name>
    <dbReference type="NCBI Taxonomy" id="1086011"/>
    <lineage>
        <taxon>Bacteria</taxon>
        <taxon>Pseudomonadati</taxon>
        <taxon>Bacteroidota</taxon>
        <taxon>Flavobacteriia</taxon>
        <taxon>Flavobacteriales</taxon>
        <taxon>Flavobacteriaceae</taxon>
        <taxon>Flavobacterium</taxon>
    </lineage>
</organism>
<keyword evidence="3" id="KW-0472">Membrane</keyword>
<accession>H7FSJ5</accession>
<dbReference type="InterPro" id="IPR000462">
    <property type="entry name" value="CDP-OH_P_trans"/>
</dbReference>
<feature type="transmembrane region" description="Helical" evidence="3">
    <location>
        <begin position="36"/>
        <end position="54"/>
    </location>
</feature>
<dbReference type="RefSeq" id="WP_007138170.1">
    <property type="nucleotide sequence ID" value="NZ_AHKF01000018.1"/>
</dbReference>
<keyword evidence="1 2" id="KW-0808">Transferase</keyword>
<dbReference type="OrthoDB" id="1198827at2"/>
<dbReference type="EMBL" id="AHKF01000018">
    <property type="protein sequence ID" value="EIA08271.1"/>
    <property type="molecule type" value="Genomic_DNA"/>
</dbReference>
<dbReference type="InterPro" id="IPR043130">
    <property type="entry name" value="CDP-OH_PTrfase_TM_dom"/>
</dbReference>
<dbReference type="GO" id="GO:0016780">
    <property type="term" value="F:phosphotransferase activity, for other substituted phosphate groups"/>
    <property type="evidence" value="ECO:0007669"/>
    <property type="project" value="InterPro"/>
</dbReference>
<feature type="transmembrane region" description="Helical" evidence="3">
    <location>
        <begin position="232"/>
        <end position="250"/>
    </location>
</feature>
<comment type="similarity">
    <text evidence="2">Belongs to the CDP-alcohol phosphatidyltransferase class-I family.</text>
</comment>
<sequence>MSKLAPQDKFFDLSDYGRTPGKLFANRLKNTRFTPIHVSILFGICGLIAVYLIIEKQYYLAGIFIVLKSIIDAADGELARIKNTPSYTGRYLDSVFDILLNFMFLSAICYVSTTPFWMTLIAFFCIQLQGTLYNYYYVILRNNSAGGDKTSQIFEDKTPKALGGESQKSVAILHMIYTIVYGGFDKIIHALDSDAYKLKTFPNWFMTFVSLYGLGFQLLLISLMLALDYIEYITPFFIGYSVFIFILIGIRKQFLKV</sequence>
<evidence type="ECO:0000256" key="1">
    <source>
        <dbReference type="ARBA" id="ARBA00022679"/>
    </source>
</evidence>
<dbReference type="InterPro" id="IPR048254">
    <property type="entry name" value="CDP_ALCOHOL_P_TRANSF_CS"/>
</dbReference>
<dbReference type="Proteomes" id="UP000005566">
    <property type="component" value="Unassembled WGS sequence"/>
</dbReference>
<protein>
    <submittedName>
        <fullName evidence="4">CDP-alcohol phosphatidyltransferase</fullName>
    </submittedName>
</protein>
<dbReference type="STRING" id="1086011.HJ01_01993"/>
<keyword evidence="3" id="KW-1133">Transmembrane helix</keyword>
<dbReference type="eggNOG" id="COG0558">
    <property type="taxonomic scope" value="Bacteria"/>
</dbReference>
<dbReference type="GO" id="GO:0016020">
    <property type="term" value="C:membrane"/>
    <property type="evidence" value="ECO:0007669"/>
    <property type="project" value="InterPro"/>
</dbReference>
<proteinExistence type="inferred from homology"/>
<dbReference type="Gene3D" id="1.20.120.1760">
    <property type="match status" value="1"/>
</dbReference>
<evidence type="ECO:0000256" key="3">
    <source>
        <dbReference type="SAM" id="Phobius"/>
    </source>
</evidence>
<reference evidence="4 5" key="1">
    <citation type="journal article" date="2014" name="Acta Crystallogr. D">
        <title>Structure-based characterization and antifreeze properties of a hyperactive ice-binding protein from the Antarctic bacterium Flavobacterium frigoris PS1.</title>
        <authorList>
            <person name="Do H."/>
            <person name="Kim S.J."/>
            <person name="Kim H.J."/>
            <person name="Lee J.H."/>
        </authorList>
    </citation>
    <scope>NUCLEOTIDE SEQUENCE [LARGE SCALE GENOMIC DNA]</scope>
    <source>
        <strain evidence="4 5">PS1</strain>
    </source>
</reference>
<evidence type="ECO:0000256" key="2">
    <source>
        <dbReference type="RuleBase" id="RU003750"/>
    </source>
</evidence>
<dbReference type="GO" id="GO:0008654">
    <property type="term" value="P:phospholipid biosynthetic process"/>
    <property type="evidence" value="ECO:0007669"/>
    <property type="project" value="InterPro"/>
</dbReference>
<comment type="caution">
    <text evidence="4">The sequence shown here is derived from an EMBL/GenBank/DDBJ whole genome shotgun (WGS) entry which is preliminary data.</text>
</comment>
<evidence type="ECO:0000313" key="4">
    <source>
        <dbReference type="EMBL" id="EIA08271.1"/>
    </source>
</evidence>
<dbReference type="Pfam" id="PF01066">
    <property type="entry name" value="CDP-OH_P_transf"/>
    <property type="match status" value="1"/>
</dbReference>
<name>H7FSJ5_FLAFP</name>
<keyword evidence="5" id="KW-1185">Reference proteome</keyword>
<dbReference type="AlphaFoldDB" id="H7FSJ5"/>
<gene>
    <name evidence="4" type="ORF">HJ01_01993</name>
</gene>
<dbReference type="PROSITE" id="PS00379">
    <property type="entry name" value="CDP_ALCOHOL_P_TRANSF"/>
    <property type="match status" value="1"/>
</dbReference>
<dbReference type="PATRIC" id="fig|1086011.3.peg.1945"/>
<evidence type="ECO:0000313" key="5">
    <source>
        <dbReference type="Proteomes" id="UP000005566"/>
    </source>
</evidence>
<feature type="transmembrane region" description="Helical" evidence="3">
    <location>
        <begin position="204"/>
        <end position="226"/>
    </location>
</feature>
<keyword evidence="3" id="KW-0812">Transmembrane</keyword>